<accession>A0ABZ0IA39</accession>
<sequence length="139" mass="15010">MIGTWSIHTASFLAWFPVLVMVVFGLPMLIAPMTWGRVIGFRLPEHTDLAVYFGRSLGVALSGLSLAAYGAIIYAPAQGVVMDALILTAGLYVLIHIYGAVMRIQPLIETLEIGFFTGLVLLMLAVYPIGGESGLLRGW</sequence>
<evidence type="ECO:0000313" key="3">
    <source>
        <dbReference type="Proteomes" id="UP001626549"/>
    </source>
</evidence>
<feature type="transmembrane region" description="Helical" evidence="1">
    <location>
        <begin position="52"/>
        <end position="74"/>
    </location>
</feature>
<dbReference type="RefSeq" id="WP_407326687.1">
    <property type="nucleotide sequence ID" value="NZ_CP136865.1"/>
</dbReference>
<proteinExistence type="predicted"/>
<protein>
    <submittedName>
        <fullName evidence="2">Uncharacterized protein</fullName>
    </submittedName>
</protein>
<keyword evidence="1" id="KW-0812">Transmembrane</keyword>
<evidence type="ECO:0000313" key="2">
    <source>
        <dbReference type="EMBL" id="WOJ95995.1"/>
    </source>
</evidence>
<feature type="transmembrane region" description="Helical" evidence="1">
    <location>
        <begin position="113"/>
        <end position="130"/>
    </location>
</feature>
<keyword evidence="1" id="KW-1133">Transmembrane helix</keyword>
<dbReference type="Proteomes" id="UP001626549">
    <property type="component" value="Chromosome"/>
</dbReference>
<dbReference type="EMBL" id="CP136865">
    <property type="protein sequence ID" value="WOJ95995.1"/>
    <property type="molecule type" value="Genomic_DNA"/>
</dbReference>
<name>A0ABZ0IA39_9GAMM</name>
<gene>
    <name evidence="2" type="ORF">R0137_12180</name>
</gene>
<feature type="transmembrane region" description="Helical" evidence="1">
    <location>
        <begin position="12"/>
        <end position="31"/>
    </location>
</feature>
<keyword evidence="1" id="KW-0472">Membrane</keyword>
<feature type="transmembrane region" description="Helical" evidence="1">
    <location>
        <begin position="80"/>
        <end position="101"/>
    </location>
</feature>
<keyword evidence="3" id="KW-1185">Reference proteome</keyword>
<evidence type="ECO:0000256" key="1">
    <source>
        <dbReference type="SAM" id="Phobius"/>
    </source>
</evidence>
<reference evidence="2 3" key="1">
    <citation type="submission" date="2023-10" db="EMBL/GenBank/DDBJ databases">
        <title>Two novel species belonging to the OM43/NOR5 clade.</title>
        <authorList>
            <person name="Park M."/>
        </authorList>
    </citation>
    <scope>NUCLEOTIDE SEQUENCE [LARGE SCALE GENOMIC DNA]</scope>
    <source>
        <strain evidence="2 3">IMCC45268</strain>
    </source>
</reference>
<organism evidence="2 3">
    <name type="scientific">Congregibacter brevis</name>
    <dbReference type="NCBI Taxonomy" id="3081201"/>
    <lineage>
        <taxon>Bacteria</taxon>
        <taxon>Pseudomonadati</taxon>
        <taxon>Pseudomonadota</taxon>
        <taxon>Gammaproteobacteria</taxon>
        <taxon>Cellvibrionales</taxon>
        <taxon>Halieaceae</taxon>
        <taxon>Congregibacter</taxon>
    </lineage>
</organism>